<evidence type="ECO:0000256" key="1">
    <source>
        <dbReference type="ARBA" id="ARBA00004613"/>
    </source>
</evidence>
<dbReference type="OMA" id="NTIMKCA"/>
<dbReference type="SUPFAM" id="SSF100895">
    <property type="entry name" value="Kazal-type serine protease inhibitors"/>
    <property type="match status" value="1"/>
</dbReference>
<dbReference type="PROSITE" id="PS00282">
    <property type="entry name" value="KAZAL_1"/>
    <property type="match status" value="1"/>
</dbReference>
<dbReference type="InterPro" id="IPR050159">
    <property type="entry name" value="Kazal-type_SerProtInhib"/>
</dbReference>
<dbReference type="FunFam" id="3.30.60.30:FF:000037">
    <property type="entry name" value="Ovomucoid"/>
    <property type="match status" value="1"/>
</dbReference>
<dbReference type="OrthoDB" id="126772at2759"/>
<dbReference type="Gene3D" id="3.30.60.30">
    <property type="match status" value="1"/>
</dbReference>
<keyword evidence="5" id="KW-1185">Reference proteome</keyword>
<dbReference type="InterPro" id="IPR002350">
    <property type="entry name" value="Kazal_dom"/>
</dbReference>
<protein>
    <submittedName>
        <fullName evidence="6">Serine protease inhibitor Kazal-type 6-like</fullName>
    </submittedName>
</protein>
<dbReference type="GO" id="GO:0005576">
    <property type="term" value="C:extracellular region"/>
    <property type="evidence" value="ECO:0007669"/>
    <property type="project" value="UniProtKB-SubCell"/>
</dbReference>
<dbReference type="KEGG" id="pbi:112542471"/>
<feature type="domain" description="Kazal-like" evidence="4">
    <location>
        <begin position="51"/>
        <end position="106"/>
    </location>
</feature>
<evidence type="ECO:0000313" key="6">
    <source>
        <dbReference type="RefSeq" id="XP_025031222.1"/>
    </source>
</evidence>
<dbReference type="GO" id="GO:0004867">
    <property type="term" value="F:serine-type endopeptidase inhibitor activity"/>
    <property type="evidence" value="ECO:0007669"/>
    <property type="project" value="UniProtKB-KW"/>
</dbReference>
<dbReference type="PROSITE" id="PS51465">
    <property type="entry name" value="KAZAL_2"/>
    <property type="match status" value="1"/>
</dbReference>
<evidence type="ECO:0000256" key="2">
    <source>
        <dbReference type="ARBA" id="ARBA00022525"/>
    </source>
</evidence>
<dbReference type="AlphaFoldDB" id="A0A9F5N4H4"/>
<keyword evidence="2" id="KW-0964">Secreted</keyword>
<dbReference type="CDD" id="cd00104">
    <property type="entry name" value="KAZAL_FS"/>
    <property type="match status" value="1"/>
</dbReference>
<dbReference type="Pfam" id="PF00050">
    <property type="entry name" value="Kazal_1"/>
    <property type="match status" value="1"/>
</dbReference>
<proteinExistence type="predicted"/>
<keyword evidence="3" id="KW-1015">Disulfide bond</keyword>
<comment type="subcellular location">
    <subcellularLocation>
        <location evidence="1">Secreted</location>
    </subcellularLocation>
</comment>
<evidence type="ECO:0000256" key="3">
    <source>
        <dbReference type="ARBA" id="ARBA00023157"/>
    </source>
</evidence>
<evidence type="ECO:0000259" key="4">
    <source>
        <dbReference type="PROSITE" id="PS51465"/>
    </source>
</evidence>
<dbReference type="GeneID" id="112542471"/>
<dbReference type="PANTHER" id="PTHR47499">
    <property type="entry name" value="SERINE PROTEASE INHIBITOR KAZAL-TYPE 7 SPINK7"/>
    <property type="match status" value="1"/>
</dbReference>
<dbReference type="Proteomes" id="UP000695026">
    <property type="component" value="Unplaced"/>
</dbReference>
<dbReference type="InterPro" id="IPR036058">
    <property type="entry name" value="Kazal_dom_sf"/>
</dbReference>
<organism evidence="5 6">
    <name type="scientific">Python bivittatus</name>
    <name type="common">Burmese python</name>
    <name type="synonym">Python molurus bivittatus</name>
    <dbReference type="NCBI Taxonomy" id="176946"/>
    <lineage>
        <taxon>Eukaryota</taxon>
        <taxon>Metazoa</taxon>
        <taxon>Chordata</taxon>
        <taxon>Craniata</taxon>
        <taxon>Vertebrata</taxon>
        <taxon>Euteleostomi</taxon>
        <taxon>Lepidosauria</taxon>
        <taxon>Squamata</taxon>
        <taxon>Bifurcata</taxon>
        <taxon>Unidentata</taxon>
        <taxon>Episquamata</taxon>
        <taxon>Toxicofera</taxon>
        <taxon>Serpentes</taxon>
        <taxon>Henophidia</taxon>
        <taxon>Pythonidae</taxon>
        <taxon>Python</taxon>
    </lineage>
</organism>
<sequence>MRVLRAHLQHLLLRRLLPQPSPTNTIMKCAGFLLFTLMVAFLFSDVAAKIKDLDDYCQGYPSDICTLEYEPHCGSNGHTYGNRCGFCNAYVKMGKSLQLLYMGKCK</sequence>
<evidence type="ECO:0000313" key="5">
    <source>
        <dbReference type="Proteomes" id="UP000695026"/>
    </source>
</evidence>
<accession>A0A9F5N4H4</accession>
<name>A0A9F5N4H4_PYTBI</name>
<dbReference type="SMART" id="SM00280">
    <property type="entry name" value="KAZAL"/>
    <property type="match status" value="1"/>
</dbReference>
<dbReference type="PANTHER" id="PTHR47499:SF1">
    <property type="entry name" value="SERINE PROTEASE INHIBITOR KAZAL-TYPE 7"/>
    <property type="match status" value="1"/>
</dbReference>
<gene>
    <name evidence="6" type="primary">LOC112542471</name>
</gene>
<dbReference type="RefSeq" id="XP_025031222.1">
    <property type="nucleotide sequence ID" value="XM_025175454.1"/>
</dbReference>
<keyword evidence="6" id="KW-0722">Serine protease inhibitor</keyword>
<reference evidence="6" key="1">
    <citation type="submission" date="2025-08" db="UniProtKB">
        <authorList>
            <consortium name="RefSeq"/>
        </authorList>
    </citation>
    <scope>IDENTIFICATION</scope>
    <source>
        <tissue evidence="6">Liver</tissue>
    </source>
</reference>
<keyword evidence="6" id="KW-0646">Protease inhibitor</keyword>